<evidence type="ECO:0000256" key="9">
    <source>
        <dbReference type="ARBA" id="ARBA00076414"/>
    </source>
</evidence>
<dbReference type="HAMAP" id="MF_01151">
    <property type="entry name" value="GrpE"/>
    <property type="match status" value="1"/>
</dbReference>
<protein>
    <recommendedName>
        <fullName evidence="8 10">Protein GrpE</fullName>
    </recommendedName>
    <alternativeName>
        <fullName evidence="9 10">HSP-70 cofactor</fullName>
    </alternativeName>
</protein>
<dbReference type="PRINTS" id="PR00773">
    <property type="entry name" value="GRPEPROTEIN"/>
</dbReference>
<dbReference type="Gene3D" id="2.30.22.10">
    <property type="entry name" value="Head domain of nucleotide exchange factor GrpE"/>
    <property type="match status" value="1"/>
</dbReference>
<dbReference type="Proteomes" id="UP000199602">
    <property type="component" value="Unassembled WGS sequence"/>
</dbReference>
<dbReference type="PROSITE" id="PS01071">
    <property type="entry name" value="GRPE"/>
    <property type="match status" value="1"/>
</dbReference>
<dbReference type="GO" id="GO:0051082">
    <property type="term" value="F:unfolded protein binding"/>
    <property type="evidence" value="ECO:0007669"/>
    <property type="project" value="TreeGrafter"/>
</dbReference>
<dbReference type="GO" id="GO:0042803">
    <property type="term" value="F:protein homodimerization activity"/>
    <property type="evidence" value="ECO:0007669"/>
    <property type="project" value="InterPro"/>
</dbReference>
<evidence type="ECO:0000313" key="15">
    <source>
        <dbReference type="Proteomes" id="UP000199602"/>
    </source>
</evidence>
<dbReference type="STRING" id="206665.SAMN04488516_10395"/>
<evidence type="ECO:0000256" key="13">
    <source>
        <dbReference type="SAM" id="MobiDB-lite"/>
    </source>
</evidence>
<comment type="subcellular location">
    <subcellularLocation>
        <location evidence="1 10">Cytoplasm</location>
    </subcellularLocation>
</comment>
<dbReference type="OrthoDB" id="9789811at2"/>
<dbReference type="GO" id="GO:0051087">
    <property type="term" value="F:protein-folding chaperone binding"/>
    <property type="evidence" value="ECO:0007669"/>
    <property type="project" value="InterPro"/>
</dbReference>
<dbReference type="GO" id="GO:0006457">
    <property type="term" value="P:protein folding"/>
    <property type="evidence" value="ECO:0007669"/>
    <property type="project" value="InterPro"/>
</dbReference>
<dbReference type="SUPFAM" id="SSF58014">
    <property type="entry name" value="Coiled-coil domain of nucleotide exchange factor GrpE"/>
    <property type="match status" value="1"/>
</dbReference>
<dbReference type="NCBIfam" id="NF010738">
    <property type="entry name" value="PRK14140.1"/>
    <property type="match status" value="1"/>
</dbReference>
<evidence type="ECO:0000256" key="3">
    <source>
        <dbReference type="ARBA" id="ARBA00011738"/>
    </source>
</evidence>
<feature type="region of interest" description="Disordered" evidence="13">
    <location>
        <begin position="1"/>
        <end position="27"/>
    </location>
</feature>
<keyword evidence="4 10" id="KW-0963">Cytoplasm</keyword>
<keyword evidence="15" id="KW-1185">Reference proteome</keyword>
<evidence type="ECO:0000256" key="2">
    <source>
        <dbReference type="ARBA" id="ARBA00009054"/>
    </source>
</evidence>
<dbReference type="CDD" id="cd00446">
    <property type="entry name" value="GrpE"/>
    <property type="match status" value="1"/>
</dbReference>
<dbReference type="EMBL" id="FNIN01000003">
    <property type="protein sequence ID" value="SDN58690.1"/>
    <property type="molecule type" value="Genomic_DNA"/>
</dbReference>
<dbReference type="InterPro" id="IPR013805">
    <property type="entry name" value="GrpE_CC"/>
</dbReference>
<gene>
    <name evidence="10" type="primary">grpE</name>
    <name evidence="14" type="ORF">SAMN04488516_10395</name>
</gene>
<dbReference type="GO" id="GO:0000774">
    <property type="term" value="F:adenyl-nucleotide exchange factor activity"/>
    <property type="evidence" value="ECO:0007669"/>
    <property type="project" value="InterPro"/>
</dbReference>
<dbReference type="InterPro" id="IPR009012">
    <property type="entry name" value="GrpE_head"/>
</dbReference>
<evidence type="ECO:0000256" key="4">
    <source>
        <dbReference type="ARBA" id="ARBA00022490"/>
    </source>
</evidence>
<evidence type="ECO:0000256" key="5">
    <source>
        <dbReference type="ARBA" id="ARBA00023016"/>
    </source>
</evidence>
<evidence type="ECO:0000256" key="6">
    <source>
        <dbReference type="ARBA" id="ARBA00023186"/>
    </source>
</evidence>
<organism evidence="14 15">
    <name type="scientific">Desulfonauticus submarinus</name>
    <dbReference type="NCBI Taxonomy" id="206665"/>
    <lineage>
        <taxon>Bacteria</taxon>
        <taxon>Pseudomonadati</taxon>
        <taxon>Thermodesulfobacteriota</taxon>
        <taxon>Desulfovibrionia</taxon>
        <taxon>Desulfovibrionales</taxon>
        <taxon>Desulfonauticaceae</taxon>
        <taxon>Desulfonauticus</taxon>
    </lineage>
</organism>
<evidence type="ECO:0000256" key="7">
    <source>
        <dbReference type="ARBA" id="ARBA00053401"/>
    </source>
</evidence>
<dbReference type="GO" id="GO:0005737">
    <property type="term" value="C:cytoplasm"/>
    <property type="evidence" value="ECO:0007669"/>
    <property type="project" value="UniProtKB-SubCell"/>
</dbReference>
<dbReference type="Gene3D" id="3.90.20.20">
    <property type="match status" value="1"/>
</dbReference>
<evidence type="ECO:0000256" key="11">
    <source>
        <dbReference type="RuleBase" id="RU000639"/>
    </source>
</evidence>
<dbReference type="PANTHER" id="PTHR21237">
    <property type="entry name" value="GRPE PROTEIN"/>
    <property type="match status" value="1"/>
</dbReference>
<evidence type="ECO:0000256" key="10">
    <source>
        <dbReference type="HAMAP-Rule" id="MF_01151"/>
    </source>
</evidence>
<dbReference type="FunFam" id="2.30.22.10:FF:000001">
    <property type="entry name" value="Protein GrpE"/>
    <property type="match status" value="1"/>
</dbReference>
<dbReference type="AlphaFoldDB" id="A0A1H0CLD5"/>
<comment type="function">
    <text evidence="7 10 11">Participates actively in the response to hyperosmotic and heat shock by preventing the aggregation of stress-denatured proteins, in association with DnaK and GrpE. It is the nucleotide exchange factor for DnaK and may function as a thermosensor. Unfolded proteins bind initially to DnaJ; upon interaction with the DnaJ-bound protein, DnaK hydrolyzes its bound ATP, resulting in the formation of a stable complex. GrpE releases ADP from DnaK; ATP binding to DnaK triggers the release of the substrate protein, thus completing the reaction cycle. Several rounds of ATP-dependent interactions between DnaJ, DnaK and GrpE are required for fully efficient folding.</text>
</comment>
<reference evidence="14 15" key="1">
    <citation type="submission" date="2016-10" db="EMBL/GenBank/DDBJ databases">
        <authorList>
            <person name="de Groot N.N."/>
        </authorList>
    </citation>
    <scope>NUCLEOTIDE SEQUENCE [LARGE SCALE GENOMIC DNA]</scope>
    <source>
        <strain evidence="14 15">DSM 15269</strain>
    </source>
</reference>
<comment type="similarity">
    <text evidence="2 10 12">Belongs to the GrpE family.</text>
</comment>
<keyword evidence="5 10" id="KW-0346">Stress response</keyword>
<keyword evidence="6 10" id="KW-0143">Chaperone</keyword>
<evidence type="ECO:0000256" key="8">
    <source>
        <dbReference type="ARBA" id="ARBA00072274"/>
    </source>
</evidence>
<dbReference type="Pfam" id="PF01025">
    <property type="entry name" value="GrpE"/>
    <property type="match status" value="1"/>
</dbReference>
<accession>A0A1H0CLD5</accession>
<comment type="subunit">
    <text evidence="3 10">Homodimer.</text>
</comment>
<name>A0A1H0CLD5_9BACT</name>
<dbReference type="InterPro" id="IPR000740">
    <property type="entry name" value="GrpE"/>
</dbReference>
<dbReference type="RefSeq" id="WP_092064239.1">
    <property type="nucleotide sequence ID" value="NZ_FNIN01000003.1"/>
</dbReference>
<sequence length="191" mass="22122">MSKKEKSQKQDISSKKTQEKQDKDKEISLSNEELKKLCEEKICPECAQLKEKEELVLRTLADAENLKKRLAREKEEFCKFATSTLLEDLLPIIDNLELALSHSQKQNECASLTEGIEMTLKMFRDVLKKYGLIPVGEVGEKFDPNIHEAMAQEEREDMEEGMVCQMYQRGYKLHDRLLRPARVIVSKKCAK</sequence>
<evidence type="ECO:0000313" key="14">
    <source>
        <dbReference type="EMBL" id="SDN58690.1"/>
    </source>
</evidence>
<proteinExistence type="inferred from homology"/>
<dbReference type="SUPFAM" id="SSF51064">
    <property type="entry name" value="Head domain of nucleotide exchange factor GrpE"/>
    <property type="match status" value="1"/>
</dbReference>
<evidence type="ECO:0000256" key="1">
    <source>
        <dbReference type="ARBA" id="ARBA00004496"/>
    </source>
</evidence>
<dbReference type="PANTHER" id="PTHR21237:SF23">
    <property type="entry name" value="GRPE PROTEIN HOMOLOG, MITOCHONDRIAL"/>
    <property type="match status" value="1"/>
</dbReference>
<evidence type="ECO:0000256" key="12">
    <source>
        <dbReference type="RuleBase" id="RU004478"/>
    </source>
</evidence>